<protein>
    <recommendedName>
        <fullName evidence="16">C2 domain protein</fullName>
    </recommendedName>
</protein>
<keyword evidence="7" id="KW-1133">Transmembrane helix</keyword>
<dbReference type="OrthoDB" id="419768at2759"/>
<feature type="region of interest" description="Disordered" evidence="11">
    <location>
        <begin position="1"/>
        <end position="111"/>
    </location>
</feature>
<evidence type="ECO:0000256" key="7">
    <source>
        <dbReference type="ARBA" id="ARBA00022989"/>
    </source>
</evidence>
<feature type="compositionally biased region" description="Polar residues" evidence="11">
    <location>
        <begin position="1124"/>
        <end position="1133"/>
    </location>
</feature>
<dbReference type="GO" id="GO:0006869">
    <property type="term" value="P:lipid transport"/>
    <property type="evidence" value="ECO:0007669"/>
    <property type="project" value="UniProtKB-KW"/>
</dbReference>
<dbReference type="PANTHER" id="PTHR47348">
    <property type="entry name" value="MEIOTICALLY UP-REGULATED GENE 190 PROTEIN"/>
    <property type="match status" value="1"/>
</dbReference>
<evidence type="ECO:0000256" key="10">
    <source>
        <dbReference type="ARBA" id="ARBA00023136"/>
    </source>
</evidence>
<gene>
    <name evidence="14" type="ORF">TAPDE_004254</name>
</gene>
<dbReference type="InterPro" id="IPR037765">
    <property type="entry name" value="C2B_Tricalbin"/>
</dbReference>
<feature type="compositionally biased region" description="Basic and acidic residues" evidence="11">
    <location>
        <begin position="657"/>
        <end position="666"/>
    </location>
</feature>
<dbReference type="Gene3D" id="2.60.40.150">
    <property type="entry name" value="C2 domain"/>
    <property type="match status" value="2"/>
</dbReference>
<keyword evidence="8" id="KW-0445">Lipid transport</keyword>
<dbReference type="EMBL" id="CAHR02000188">
    <property type="protein sequence ID" value="CCG83916.1"/>
    <property type="molecule type" value="Genomic_DNA"/>
</dbReference>
<evidence type="ECO:0000256" key="4">
    <source>
        <dbReference type="ARBA" id="ARBA00022692"/>
    </source>
</evidence>
<feature type="compositionally biased region" description="Basic and acidic residues" evidence="11">
    <location>
        <begin position="1043"/>
        <end position="1053"/>
    </location>
</feature>
<feature type="compositionally biased region" description="Basic and acidic residues" evidence="11">
    <location>
        <begin position="1135"/>
        <end position="1158"/>
    </location>
</feature>
<dbReference type="Pfam" id="PF25331">
    <property type="entry name" value="C2_Mug190_3rd"/>
    <property type="match status" value="1"/>
</dbReference>
<dbReference type="InterPro" id="IPR035892">
    <property type="entry name" value="C2_domain_sf"/>
</dbReference>
<feature type="region of interest" description="Disordered" evidence="11">
    <location>
        <begin position="1177"/>
        <end position="1202"/>
    </location>
</feature>
<dbReference type="SUPFAM" id="SSF49562">
    <property type="entry name" value="C2 domain (Calcium/lipid-binding domain, CaLB)"/>
    <property type="match status" value="2"/>
</dbReference>
<dbReference type="GO" id="GO:0008289">
    <property type="term" value="F:lipid binding"/>
    <property type="evidence" value="ECO:0007669"/>
    <property type="project" value="UniProtKB-KW"/>
</dbReference>
<evidence type="ECO:0000256" key="3">
    <source>
        <dbReference type="ARBA" id="ARBA00022553"/>
    </source>
</evidence>
<comment type="caution">
    <text evidence="14">The sequence shown here is derived from an EMBL/GenBank/DDBJ whole genome shotgun (WGS) entry which is preliminary data.</text>
</comment>
<evidence type="ECO:0000256" key="5">
    <source>
        <dbReference type="ARBA" id="ARBA00022737"/>
    </source>
</evidence>
<dbReference type="eggNOG" id="KOG1012">
    <property type="taxonomic scope" value="Eukaryota"/>
</dbReference>
<feature type="domain" description="C2" evidence="12">
    <location>
        <begin position="672"/>
        <end position="818"/>
    </location>
</feature>
<organism evidence="14 15">
    <name type="scientific">Taphrina deformans (strain PYCC 5710 / ATCC 11124 / CBS 356.35 / IMI 108563 / JCM 9778 / NBRC 8474)</name>
    <name type="common">Peach leaf curl fungus</name>
    <name type="synonym">Lalaria deformans</name>
    <dbReference type="NCBI Taxonomy" id="1097556"/>
    <lineage>
        <taxon>Eukaryota</taxon>
        <taxon>Fungi</taxon>
        <taxon>Dikarya</taxon>
        <taxon>Ascomycota</taxon>
        <taxon>Taphrinomycotina</taxon>
        <taxon>Taphrinomycetes</taxon>
        <taxon>Taphrinales</taxon>
        <taxon>Taphrinaceae</taxon>
        <taxon>Taphrina</taxon>
    </lineage>
</organism>
<dbReference type="VEuPathDB" id="FungiDB:TAPDE_004254"/>
<dbReference type="SMART" id="SM00239">
    <property type="entry name" value="C2"/>
    <property type="match status" value="2"/>
</dbReference>
<feature type="domain" description="C2" evidence="12">
    <location>
        <begin position="490"/>
        <end position="614"/>
    </location>
</feature>
<dbReference type="PROSITE" id="PS50004">
    <property type="entry name" value="C2"/>
    <property type="match status" value="2"/>
</dbReference>
<keyword evidence="3" id="KW-0597">Phosphoprotein</keyword>
<dbReference type="InterPro" id="IPR031468">
    <property type="entry name" value="SMP_LBD"/>
</dbReference>
<feature type="region of interest" description="Disordered" evidence="11">
    <location>
        <begin position="1232"/>
        <end position="1270"/>
    </location>
</feature>
<evidence type="ECO:0000313" key="15">
    <source>
        <dbReference type="Proteomes" id="UP000013776"/>
    </source>
</evidence>
<keyword evidence="6" id="KW-0256">Endoplasmic reticulum</keyword>
<dbReference type="Pfam" id="PF00168">
    <property type="entry name" value="C2"/>
    <property type="match status" value="2"/>
</dbReference>
<dbReference type="PANTHER" id="PTHR47348:SF3">
    <property type="entry name" value="MEIOTICALLY UP-REGULATED GENE 190 PROTEIN"/>
    <property type="match status" value="1"/>
</dbReference>
<comment type="subcellular location">
    <subcellularLocation>
        <location evidence="1">Endoplasmic reticulum membrane</location>
    </subcellularLocation>
</comment>
<evidence type="ECO:0000259" key="12">
    <source>
        <dbReference type="PROSITE" id="PS50004"/>
    </source>
</evidence>
<feature type="compositionally biased region" description="Basic and acidic residues" evidence="11">
    <location>
        <begin position="12"/>
        <end position="21"/>
    </location>
</feature>
<evidence type="ECO:0000256" key="1">
    <source>
        <dbReference type="ARBA" id="ARBA00004586"/>
    </source>
</evidence>
<keyword evidence="9" id="KW-0446">Lipid-binding</keyword>
<dbReference type="GO" id="GO:0005789">
    <property type="term" value="C:endoplasmic reticulum membrane"/>
    <property type="evidence" value="ECO:0007669"/>
    <property type="project" value="UniProtKB-SubCell"/>
</dbReference>
<dbReference type="InterPro" id="IPR037767">
    <property type="entry name" value="C2A_Mug190-like"/>
</dbReference>
<feature type="compositionally biased region" description="Acidic residues" evidence="11">
    <location>
        <begin position="1185"/>
        <end position="1197"/>
    </location>
</feature>
<feature type="compositionally biased region" description="Basic and acidic residues" evidence="11">
    <location>
        <begin position="158"/>
        <end position="172"/>
    </location>
</feature>
<dbReference type="STRING" id="1097556.R4XDG0"/>
<dbReference type="Proteomes" id="UP000013776">
    <property type="component" value="Unassembled WGS sequence"/>
</dbReference>
<dbReference type="GO" id="GO:0061817">
    <property type="term" value="P:endoplasmic reticulum-plasma membrane tethering"/>
    <property type="evidence" value="ECO:0007669"/>
    <property type="project" value="InterPro"/>
</dbReference>
<evidence type="ECO:0000313" key="14">
    <source>
        <dbReference type="EMBL" id="CCG83916.1"/>
    </source>
</evidence>
<evidence type="ECO:0000256" key="11">
    <source>
        <dbReference type="SAM" id="MobiDB-lite"/>
    </source>
</evidence>
<evidence type="ECO:0000256" key="2">
    <source>
        <dbReference type="ARBA" id="ARBA00022448"/>
    </source>
</evidence>
<feature type="domain" description="SMP-LTD" evidence="13">
    <location>
        <begin position="278"/>
        <end position="492"/>
    </location>
</feature>
<feature type="region of interest" description="Disordered" evidence="11">
    <location>
        <begin position="643"/>
        <end position="666"/>
    </location>
</feature>
<feature type="region of interest" description="Disordered" evidence="11">
    <location>
        <begin position="1035"/>
        <end position="1095"/>
    </location>
</feature>
<feature type="compositionally biased region" description="Basic and acidic residues" evidence="11">
    <location>
        <begin position="72"/>
        <end position="84"/>
    </location>
</feature>
<evidence type="ECO:0000256" key="6">
    <source>
        <dbReference type="ARBA" id="ARBA00022824"/>
    </source>
</evidence>
<dbReference type="CDD" id="cd21676">
    <property type="entry name" value="SMP_Mug190"/>
    <property type="match status" value="1"/>
</dbReference>
<keyword evidence="5" id="KW-0677">Repeat</keyword>
<proteinExistence type="predicted"/>
<accession>R4XDG0</accession>
<evidence type="ECO:0000256" key="9">
    <source>
        <dbReference type="ARBA" id="ARBA00023121"/>
    </source>
</evidence>
<feature type="region of interest" description="Disordered" evidence="11">
    <location>
        <begin position="138"/>
        <end position="184"/>
    </location>
</feature>
<dbReference type="PROSITE" id="PS51847">
    <property type="entry name" value="SMP"/>
    <property type="match status" value="1"/>
</dbReference>
<evidence type="ECO:0000256" key="8">
    <source>
        <dbReference type="ARBA" id="ARBA00023055"/>
    </source>
</evidence>
<dbReference type="CDD" id="cd04052">
    <property type="entry name" value="C2B_Tricalbin-like"/>
    <property type="match status" value="1"/>
</dbReference>
<reference evidence="14 15" key="1">
    <citation type="journal article" date="2013" name="MBio">
        <title>Genome sequencing of the plant pathogen Taphrina deformans, the causal agent of peach leaf curl.</title>
        <authorList>
            <person name="Cisse O.H."/>
            <person name="Almeida J.M.G.C.F."/>
            <person name="Fonseca A."/>
            <person name="Kumar A.A."/>
            <person name="Salojaervi J."/>
            <person name="Overmyer K."/>
            <person name="Hauser P.M."/>
            <person name="Pagni M."/>
        </authorList>
    </citation>
    <scope>NUCLEOTIDE SEQUENCE [LARGE SCALE GENOMIC DNA]</scope>
    <source>
        <strain evidence="15">PYCC 5710 / ATCC 11124 / CBS 356.35 / IMI 108563 / JCM 9778 / NBRC 8474</strain>
    </source>
</reference>
<keyword evidence="10" id="KW-0472">Membrane</keyword>
<dbReference type="InterPro" id="IPR000008">
    <property type="entry name" value="C2_dom"/>
</dbReference>
<evidence type="ECO:0008006" key="16">
    <source>
        <dbReference type="Google" id="ProtNLM"/>
    </source>
</evidence>
<feature type="compositionally biased region" description="Basic and acidic residues" evidence="11">
    <location>
        <begin position="1063"/>
        <end position="1084"/>
    </location>
</feature>
<keyword evidence="4" id="KW-0812">Transmembrane</keyword>
<dbReference type="Pfam" id="PF25669">
    <property type="entry name" value="SMP_MUG190-like"/>
    <property type="match status" value="1"/>
</dbReference>
<dbReference type="CDD" id="cd04041">
    <property type="entry name" value="C2A_fungal"/>
    <property type="match status" value="1"/>
</dbReference>
<evidence type="ECO:0000259" key="13">
    <source>
        <dbReference type="PROSITE" id="PS51847"/>
    </source>
</evidence>
<keyword evidence="2" id="KW-0813">Transport</keyword>
<feature type="compositionally biased region" description="Basic and acidic residues" evidence="11">
    <location>
        <begin position="36"/>
        <end position="55"/>
    </location>
</feature>
<name>R4XDG0_TAPDE</name>
<dbReference type="InterPro" id="IPR057349">
    <property type="entry name" value="C2_Mug190_3rd"/>
</dbReference>
<sequence length="1305" mass="147928">MAEASGDGYSRNPEHEHKHGEQYSGRKKIPTVQRFNEQERQKREEADRQERDSKRRGLSRVVRDPITGGKVQIKDSSGDYKESANDMNITVPRRNVVGSSAEGMKPTDFNCEGAHLSELHEDPESDQHDLPFGKFLGRKTSRAARRTSQDPPRNIQSQKRDEKQRQRDDDGHTAANDEDGWVDLPMRGQRSNLMFYTLPDPDFDQHHDNVMQWFLKLPLFIFASECFRYFVIDFGRLTAICCYLAAGYWIKEQMELSWNNTKLDTVKRRADQALAKRVPESVEWLNALVHAVWKQINPDIFTAAIDKLEDIMQASAPSIIHAVKVDDLGHGDHPVRILSMRYLDDKEIDEDENHNAEDQHPGDFVNVEVSAAYCATESSCSAASKVKNMHLLIIFYGGLANVLGVPLPIWTEIQGFLVTLRLRMQFTPEFPYIKNTTFSLMGLPKFSISVVPISQRLINISNLPIISTFVEKSIKAALNEYVAPKSYTIDLGQLIAEDDVARETKAIGVVVVHIHRAEGLEAQDSGGKSDPYVVVSMSNYGKPIFSSRIIEKTLNPVFQETCFVLVTPESLRSRERLSLQIWDSDKVTADDELGRVEFDLQDLVRNSGNIEERTDGLVSTIQGKRMSGKLVWSVGYFSKRRSNPELATDGSDPNLAEDIKSHPDVKNRRALPDSKLAKAVTYCSPDPAWPSGILHIQIHQAIDLFADIPKSSHESGMYNKQGQDTTLPEVEEDEAQSPSSYCNIMMNDLTIYRTRTKPFSNKPYFNAGTERFVRDWRTAVCLISVRDSRTREHDALLGVVPLKLSEVFKNGSQVSKNYPIIGGVGQAKLKISLLWESIDYRLPKKMLGWDIGNFRIISNRMRVVDIRGEGRQLKNMRLKIHTAAASMTLGRRHCRGGHDDFYWDTSESGMEHFEIPCVRRHSTAVCIEFHSSSRLHAYAIATYWLDSLLDSDAQTLRLDIWRTDSDEKRCQIRQNKPRNQELGHEGVEKLGHFEFDAVFLRGLGTSHEKDVRTNVHLRQAHEAWQAAITHGKRERGDTYLVGRKGDKTPELNRPDLYSQLNDSTRKAKAEDSAHNDHFRSRENEAVDEEGRETVDASAKIVADVSDEHQRGGTEVSFANGAHNAHSSGKTNFDSGARKGEHHDGTTVDDNKHFGRSESRNSMQAPLWDEAWLQHNNLGMPVKSDDNDDEDEDEDDYYNGEKYRRGSITPTAAKRQSAMFSESDISEVSIDTSHAYDEDGPGNKMTKRQMRKAEKQQLHRQQRGSQQFKPFRTLKWAKDGVILGKAKVMGKLMGSQMRTPDVESEV</sequence>
<keyword evidence="15" id="KW-1185">Reference proteome</keyword>
<feature type="region of interest" description="Disordered" evidence="11">
    <location>
        <begin position="1117"/>
        <end position="1161"/>
    </location>
</feature>